<sequence length="332" mass="35628">MTDQSTSKLDGRFEQDLAGKTALVTGATRGIGRATAIHLAKRGASILGTCSSETSMHNIESLSSEITEYYRGTGCDAPKIVGVAANVLSLETPGIVAEAVEKHFNSKIHILVNNAAYDELREMGPDGKHTHFGDARRSTLYTEYDSAGFKDYQYVQRVRSKDTVSLNSFHSAMYLVGATKATMEALTRSWADIFGKDPKTLGTTVNALLIGATATEALFREATPELKNMGLSAVQSGSAVCGGMGLPEDIANIAGLLASEKARWITGSVVCANGGSVHIAVAWCISHSSENFILGLNSKERAVRAIIIKLTELDIQYLEAPYVTKDIHPLER</sequence>
<dbReference type="EMBL" id="ML734741">
    <property type="protein sequence ID" value="KAB8240442.1"/>
    <property type="molecule type" value="Genomic_DNA"/>
</dbReference>
<keyword evidence="2" id="KW-0560">Oxidoreductase</keyword>
<evidence type="ECO:0000256" key="2">
    <source>
        <dbReference type="ARBA" id="ARBA00023002"/>
    </source>
</evidence>
<dbReference type="VEuPathDB" id="FungiDB:F9C07_2278697"/>
<dbReference type="Proteomes" id="UP000325434">
    <property type="component" value="Unassembled WGS sequence"/>
</dbReference>
<dbReference type="GO" id="GO:0016614">
    <property type="term" value="F:oxidoreductase activity, acting on CH-OH group of donors"/>
    <property type="evidence" value="ECO:0007669"/>
    <property type="project" value="UniProtKB-ARBA"/>
</dbReference>
<dbReference type="Pfam" id="PF00106">
    <property type="entry name" value="adh_short"/>
    <property type="match status" value="1"/>
</dbReference>
<evidence type="ECO:0000256" key="1">
    <source>
        <dbReference type="ARBA" id="ARBA00006484"/>
    </source>
</evidence>
<name>A0A5N6GDG6_ASPFL</name>
<evidence type="ECO:0008006" key="4">
    <source>
        <dbReference type="Google" id="ProtNLM"/>
    </source>
</evidence>
<dbReference type="Pfam" id="PF13561">
    <property type="entry name" value="adh_short_C2"/>
    <property type="match status" value="1"/>
</dbReference>
<gene>
    <name evidence="3" type="ORF">BDV35DRAFT_385828</name>
</gene>
<dbReference type="Gene3D" id="3.40.50.720">
    <property type="entry name" value="NAD(P)-binding Rossmann-like Domain"/>
    <property type="match status" value="2"/>
</dbReference>
<dbReference type="CDD" id="cd05233">
    <property type="entry name" value="SDR_c"/>
    <property type="match status" value="1"/>
</dbReference>
<dbReference type="PANTHER" id="PTHR48107">
    <property type="entry name" value="NADPH-DEPENDENT ALDEHYDE REDUCTASE-LIKE PROTEIN, CHLOROPLASTIC-RELATED"/>
    <property type="match status" value="1"/>
</dbReference>
<proteinExistence type="inferred from homology"/>
<comment type="similarity">
    <text evidence="1">Belongs to the short-chain dehydrogenases/reductases (SDR) family.</text>
</comment>
<dbReference type="PANTHER" id="PTHR48107:SF7">
    <property type="entry name" value="RE15974P"/>
    <property type="match status" value="1"/>
</dbReference>
<dbReference type="InterPro" id="IPR036291">
    <property type="entry name" value="NAD(P)-bd_dom_sf"/>
</dbReference>
<dbReference type="InterPro" id="IPR002347">
    <property type="entry name" value="SDR_fam"/>
</dbReference>
<protein>
    <recommendedName>
        <fullName evidence="4">Short-chain dehydrogenase</fullName>
    </recommendedName>
</protein>
<organism evidence="3">
    <name type="scientific">Aspergillus flavus</name>
    <dbReference type="NCBI Taxonomy" id="5059"/>
    <lineage>
        <taxon>Eukaryota</taxon>
        <taxon>Fungi</taxon>
        <taxon>Dikarya</taxon>
        <taxon>Ascomycota</taxon>
        <taxon>Pezizomycotina</taxon>
        <taxon>Eurotiomycetes</taxon>
        <taxon>Eurotiomycetidae</taxon>
        <taxon>Eurotiales</taxon>
        <taxon>Aspergillaceae</taxon>
        <taxon>Aspergillus</taxon>
        <taxon>Aspergillus subgen. Circumdati</taxon>
    </lineage>
</organism>
<dbReference type="PRINTS" id="PR00081">
    <property type="entry name" value="GDHRDH"/>
</dbReference>
<dbReference type="AlphaFoldDB" id="A0A5N6GDG6"/>
<dbReference type="SUPFAM" id="SSF51735">
    <property type="entry name" value="NAD(P)-binding Rossmann-fold domains"/>
    <property type="match status" value="1"/>
</dbReference>
<evidence type="ECO:0000313" key="3">
    <source>
        <dbReference type="EMBL" id="KAB8240442.1"/>
    </source>
</evidence>
<reference evidence="3" key="1">
    <citation type="submission" date="2019-04" db="EMBL/GenBank/DDBJ databases">
        <title>Friends and foes A comparative genomics study of 23 Aspergillus species from section Flavi.</title>
        <authorList>
            <consortium name="DOE Joint Genome Institute"/>
            <person name="Kjaerbolling I."/>
            <person name="Vesth T."/>
            <person name="Frisvad J.C."/>
            <person name="Nybo J.L."/>
            <person name="Theobald S."/>
            <person name="Kildgaard S."/>
            <person name="Isbrandt T."/>
            <person name="Kuo A."/>
            <person name="Sato A."/>
            <person name="Lyhne E.K."/>
            <person name="Kogle M.E."/>
            <person name="Wiebenga A."/>
            <person name="Kun R.S."/>
            <person name="Lubbers R.J."/>
            <person name="Makela M.R."/>
            <person name="Barry K."/>
            <person name="Chovatia M."/>
            <person name="Clum A."/>
            <person name="Daum C."/>
            <person name="Haridas S."/>
            <person name="He G."/>
            <person name="LaButti K."/>
            <person name="Lipzen A."/>
            <person name="Mondo S."/>
            <person name="Riley R."/>
            <person name="Salamov A."/>
            <person name="Simmons B.A."/>
            <person name="Magnuson J.K."/>
            <person name="Henrissat B."/>
            <person name="Mortensen U.H."/>
            <person name="Larsen T.O."/>
            <person name="Devries R.P."/>
            <person name="Grigoriev I.V."/>
            <person name="Machida M."/>
            <person name="Baker S.E."/>
            <person name="Andersen M.R."/>
        </authorList>
    </citation>
    <scope>NUCLEOTIDE SEQUENCE [LARGE SCALE GENOMIC DNA]</scope>
    <source>
        <strain evidence="3">CBS 121.62</strain>
    </source>
</reference>
<accession>A0A5N6GDG6</accession>
<dbReference type="VEuPathDB" id="FungiDB:AFLA_002997"/>